<feature type="region of interest" description="Disordered" evidence="1">
    <location>
        <begin position="561"/>
        <end position="613"/>
    </location>
</feature>
<evidence type="ECO:0000313" key="4">
    <source>
        <dbReference type="Proteomes" id="UP001460270"/>
    </source>
</evidence>
<dbReference type="Proteomes" id="UP001460270">
    <property type="component" value="Unassembled WGS sequence"/>
</dbReference>
<sequence length="889" mass="99928">MAVLELVTSQIDLLERERGSPYVRSRNQVYASNSVATCSVTNCATNEGSADSENSHSGQSYFSYLSGLFPRRQGSVTATQPKHNINPMTKVPIASVTYKMVVSGKTLGAHLEIIQRINGLVSEQAFCLQLQETKEEDSQVIIVFCPVVSRVGTDIDAALQGLSSNNKPVIVVAMHHMHTPTGLPPPRTRNQLSFFKPHTQCLHYITESKILCKFGFSCSFPKVSMSLLEEIRRIDWETARQLEMAGCCTDQDFRSLTQNDLQDLLPGFSKFRLRKRISEVIHKHHPISAVLNELKGFIPDEFLRDAFSSNGALQDYLQLLKSLKREVNHVQEFLDAHIELLEKFSHKREATNHTKVPRVTRPSSNATTAYCFEHDSHKYKTQTSPVTSRYYNYSKPASVKYNMRVSGNTLGRHNDILEKLKSNGSDSVYLQEVNGDEDSQFTIVFCPVVSRAGSDAETALHSIPDDEPVILVMMHHCRNPIAAPAIQVSDHNVVLRNCTYVRSFQKFITAHKHEDLKLQPFTAATSLCKTLTTHRLGLKANPFVLGMLPAACVTSKDMTALPTEEDDEEEDAAAVVDQKCQTKGLKEKKSRRKMWREKKKLKKNNKSDEAPDTLMSELPFALASPTSWKELGFTNTDPKQKKRKRGEIGGRADSEEDAGEKKKKKESKRPNYFVSIRITNPQISSAVAEVQQAVLQQEPKLSKAMIPIPTLHITLLVTHLANQEQVDLAATVLAAVEPSLAELLGGRVLVLPFSGIGHFRKEVVFIGLAPGEHRHTLDSLAELLRSRFEEQGLLQGDCRGFEPHLTIMKLSRASKLRAQGIKRVDPSLYSDYTERVDLCSMLKKKQQDGYYHTETSLQLDLWQELRVKDRLQCVFSFFHQLLSCNVAVM</sequence>
<dbReference type="InterPro" id="IPR009097">
    <property type="entry name" value="Cyclic_Pdiesterase"/>
</dbReference>
<evidence type="ECO:0000313" key="3">
    <source>
        <dbReference type="EMBL" id="KAK7906947.1"/>
    </source>
</evidence>
<dbReference type="InterPro" id="IPR019510">
    <property type="entry name" value="AKAP7-like_phosphoesterase"/>
</dbReference>
<accession>A0AAW0NRK3</accession>
<dbReference type="PANTHER" id="PTHR15934">
    <property type="entry name" value="RNA 2',3'-CYCLIC PHOSPHODIESTERASE"/>
    <property type="match status" value="1"/>
</dbReference>
<dbReference type="AlphaFoldDB" id="A0AAW0NRK3"/>
<dbReference type="GO" id="GO:0034237">
    <property type="term" value="F:protein kinase A regulatory subunit binding"/>
    <property type="evidence" value="ECO:0007669"/>
    <property type="project" value="TreeGrafter"/>
</dbReference>
<proteinExistence type="predicted"/>
<feature type="compositionally biased region" description="Basic residues" evidence="1">
    <location>
        <begin position="586"/>
        <end position="604"/>
    </location>
</feature>
<organism evidence="3 4">
    <name type="scientific">Mugilogobius chulae</name>
    <name type="common">yellowstripe goby</name>
    <dbReference type="NCBI Taxonomy" id="88201"/>
    <lineage>
        <taxon>Eukaryota</taxon>
        <taxon>Metazoa</taxon>
        <taxon>Chordata</taxon>
        <taxon>Craniata</taxon>
        <taxon>Vertebrata</taxon>
        <taxon>Euteleostomi</taxon>
        <taxon>Actinopterygii</taxon>
        <taxon>Neopterygii</taxon>
        <taxon>Teleostei</taxon>
        <taxon>Neoteleostei</taxon>
        <taxon>Acanthomorphata</taxon>
        <taxon>Gobiaria</taxon>
        <taxon>Gobiiformes</taxon>
        <taxon>Gobioidei</taxon>
        <taxon>Gobiidae</taxon>
        <taxon>Gobionellinae</taxon>
        <taxon>Mugilogobius</taxon>
    </lineage>
</organism>
<feature type="compositionally biased region" description="Acidic residues" evidence="1">
    <location>
        <begin position="563"/>
        <end position="572"/>
    </location>
</feature>
<dbReference type="SUPFAM" id="SSF55144">
    <property type="entry name" value="LigT-like"/>
    <property type="match status" value="1"/>
</dbReference>
<dbReference type="PANTHER" id="PTHR15934:SF6">
    <property type="entry name" value="A-KINASE ANCHOR PROTEIN 7 ISOFORM GAMMA"/>
    <property type="match status" value="1"/>
</dbReference>
<dbReference type="GO" id="GO:0010738">
    <property type="term" value="P:regulation of protein kinase A signaling"/>
    <property type="evidence" value="ECO:0007669"/>
    <property type="project" value="TreeGrafter"/>
</dbReference>
<protein>
    <recommendedName>
        <fullName evidence="2">A-kinase anchor protein 7-like phosphoesterase domain-containing protein</fullName>
    </recommendedName>
</protein>
<dbReference type="Gene3D" id="3.90.1140.10">
    <property type="entry name" value="Cyclic phosphodiesterase"/>
    <property type="match status" value="1"/>
</dbReference>
<feature type="region of interest" description="Disordered" evidence="1">
    <location>
        <begin position="629"/>
        <end position="668"/>
    </location>
</feature>
<dbReference type="EMBL" id="JBBPFD010000011">
    <property type="protein sequence ID" value="KAK7906947.1"/>
    <property type="molecule type" value="Genomic_DNA"/>
</dbReference>
<dbReference type="Pfam" id="PF10469">
    <property type="entry name" value="AKAP7_NLS"/>
    <property type="match status" value="1"/>
</dbReference>
<reference evidence="4" key="1">
    <citation type="submission" date="2024-04" db="EMBL/GenBank/DDBJ databases">
        <title>Salinicola lusitanus LLJ914,a marine bacterium isolated from the Okinawa Trough.</title>
        <authorList>
            <person name="Li J."/>
        </authorList>
    </citation>
    <scope>NUCLEOTIDE SEQUENCE [LARGE SCALE GENOMIC DNA]</scope>
</reference>
<dbReference type="GO" id="GO:0005829">
    <property type="term" value="C:cytosol"/>
    <property type="evidence" value="ECO:0007669"/>
    <property type="project" value="TreeGrafter"/>
</dbReference>
<comment type="caution">
    <text evidence="3">The sequence shown here is derived from an EMBL/GenBank/DDBJ whole genome shotgun (WGS) entry which is preliminary data.</text>
</comment>
<keyword evidence="4" id="KW-1185">Reference proteome</keyword>
<dbReference type="InterPro" id="IPR052641">
    <property type="entry name" value="AKAP7_isoform_gamma"/>
</dbReference>
<name>A0AAW0NRK3_9GOBI</name>
<feature type="domain" description="A-kinase anchor protein 7-like phosphoesterase" evidence="2">
    <location>
        <begin position="670"/>
        <end position="859"/>
    </location>
</feature>
<evidence type="ECO:0000256" key="1">
    <source>
        <dbReference type="SAM" id="MobiDB-lite"/>
    </source>
</evidence>
<gene>
    <name evidence="3" type="ORF">WMY93_015559</name>
</gene>
<evidence type="ECO:0000259" key="2">
    <source>
        <dbReference type="Pfam" id="PF10469"/>
    </source>
</evidence>